<feature type="domain" description="Peptidase S59" evidence="1">
    <location>
        <begin position="46"/>
        <end position="158"/>
    </location>
</feature>
<proteinExistence type="predicted"/>
<comment type="caution">
    <text evidence="2">The sequence shown here is derived from an EMBL/GenBank/DDBJ whole genome shotgun (WGS) entry which is preliminary data.</text>
</comment>
<dbReference type="PROSITE" id="PS51434">
    <property type="entry name" value="NUP_C"/>
    <property type="match status" value="1"/>
</dbReference>
<dbReference type="InterPro" id="IPR036903">
    <property type="entry name" value="Nup98_auto-Pept-S59_dom_sf"/>
</dbReference>
<dbReference type="AlphaFoldDB" id="A0A813J5S2"/>
<evidence type="ECO:0000313" key="2">
    <source>
        <dbReference type="EMBL" id="CAE8663537.1"/>
    </source>
</evidence>
<evidence type="ECO:0000313" key="3">
    <source>
        <dbReference type="Proteomes" id="UP000626109"/>
    </source>
</evidence>
<organism evidence="2 3">
    <name type="scientific">Polarella glacialis</name>
    <name type="common">Dinoflagellate</name>
    <dbReference type="NCBI Taxonomy" id="89957"/>
    <lineage>
        <taxon>Eukaryota</taxon>
        <taxon>Sar</taxon>
        <taxon>Alveolata</taxon>
        <taxon>Dinophyceae</taxon>
        <taxon>Suessiales</taxon>
        <taxon>Suessiaceae</taxon>
        <taxon>Polarella</taxon>
    </lineage>
</organism>
<dbReference type="GO" id="GO:0005643">
    <property type="term" value="C:nuclear pore"/>
    <property type="evidence" value="ECO:0007669"/>
    <property type="project" value="InterPro"/>
</dbReference>
<evidence type="ECO:0000259" key="1">
    <source>
        <dbReference type="PROSITE" id="PS51434"/>
    </source>
</evidence>
<reference evidence="2" key="1">
    <citation type="submission" date="2021-02" db="EMBL/GenBank/DDBJ databases">
        <authorList>
            <person name="Dougan E. K."/>
            <person name="Rhodes N."/>
            <person name="Thang M."/>
            <person name="Chan C."/>
        </authorList>
    </citation>
    <scope>NUCLEOTIDE SEQUENCE</scope>
</reference>
<dbReference type="InterPro" id="IPR007230">
    <property type="entry name" value="Nup98_auto-Pept-S59_dom"/>
</dbReference>
<accession>A0A813J5S2</accession>
<dbReference type="Pfam" id="PF04096">
    <property type="entry name" value="Nucleoporin2"/>
    <property type="match status" value="1"/>
</dbReference>
<gene>
    <name evidence="2" type="ORF">PGLA2088_LOCUS15286</name>
</gene>
<sequence>GLGAGPTPGPREDQWNFLPGPEIYGQGMPLADHRGRMSPALPAPDLGGLSVEPSLWEMGEAELSCVVGLRIGKAGIGHVTFNSETDCRGLLPRLHEILSVEQGEIVVYPDPAMKPEVGQELNKPASVVLYGCMPKSQSRLTDSRACDRYKQRVAQMTE</sequence>
<name>A0A813J5S2_POLGL</name>
<feature type="non-terminal residue" evidence="2">
    <location>
        <position position="158"/>
    </location>
</feature>
<dbReference type="GO" id="GO:0017056">
    <property type="term" value="F:structural constituent of nuclear pore"/>
    <property type="evidence" value="ECO:0007669"/>
    <property type="project" value="InterPro"/>
</dbReference>
<dbReference type="EMBL" id="CAJNNW010018823">
    <property type="protein sequence ID" value="CAE8663537.1"/>
    <property type="molecule type" value="Genomic_DNA"/>
</dbReference>
<feature type="non-terminal residue" evidence="2">
    <location>
        <position position="1"/>
    </location>
</feature>
<dbReference type="Gene3D" id="3.30.1610.10">
    <property type="entry name" value="Peptidase S59, nucleoporin"/>
    <property type="match status" value="1"/>
</dbReference>
<dbReference type="Proteomes" id="UP000626109">
    <property type="component" value="Unassembled WGS sequence"/>
</dbReference>
<dbReference type="SUPFAM" id="SSF82215">
    <property type="entry name" value="C-terminal autoproteolytic domain of nucleoporin nup98"/>
    <property type="match status" value="1"/>
</dbReference>
<protein>
    <recommendedName>
        <fullName evidence="1">Peptidase S59 domain-containing protein</fullName>
    </recommendedName>
</protein>